<comment type="similarity">
    <text evidence="2 10">Belongs to the chondroitin N-acetylgalactosaminyltransferase family.</text>
</comment>
<dbReference type="GO" id="GO:0032580">
    <property type="term" value="C:Golgi cisterna membrane"/>
    <property type="evidence" value="ECO:0007669"/>
    <property type="project" value="UniProtKB-SubCell"/>
</dbReference>
<dbReference type="Pfam" id="PF05679">
    <property type="entry name" value="CHGN"/>
    <property type="match status" value="1"/>
</dbReference>
<evidence type="ECO:0000256" key="3">
    <source>
        <dbReference type="ARBA" id="ARBA00022679"/>
    </source>
</evidence>
<evidence type="ECO:0000313" key="11">
    <source>
        <dbReference type="EMBL" id="CAB4030634.1"/>
    </source>
</evidence>
<keyword evidence="12" id="KW-1185">Reference proteome</keyword>
<keyword evidence="3 10" id="KW-0808">Transferase</keyword>
<dbReference type="AlphaFoldDB" id="A0A7D9LHM6"/>
<gene>
    <name evidence="11" type="ORF">PACLA_8A001076</name>
</gene>
<proteinExistence type="inferred from homology"/>
<keyword evidence="4 10" id="KW-0812">Transmembrane</keyword>
<dbReference type="SUPFAM" id="SSF53448">
    <property type="entry name" value="Nucleotide-diphospho-sugar transferases"/>
    <property type="match status" value="1"/>
</dbReference>
<feature type="transmembrane region" description="Helical" evidence="10">
    <location>
        <begin position="12"/>
        <end position="33"/>
    </location>
</feature>
<comment type="subcellular location">
    <subcellularLocation>
        <location evidence="1 10">Golgi apparatus</location>
        <location evidence="1 10">Golgi stack membrane</location>
        <topology evidence="1 10">Single-pass type II membrane protein</topology>
    </subcellularLocation>
</comment>
<dbReference type="InterPro" id="IPR029044">
    <property type="entry name" value="Nucleotide-diphossugar_trans"/>
</dbReference>
<evidence type="ECO:0000256" key="10">
    <source>
        <dbReference type="RuleBase" id="RU364016"/>
    </source>
</evidence>
<dbReference type="EC" id="2.4.1.-" evidence="10"/>
<dbReference type="InterPro" id="IPR008428">
    <property type="entry name" value="Chond_GalNAc"/>
</dbReference>
<keyword evidence="6 10" id="KW-1133">Transmembrane helix</keyword>
<protein>
    <recommendedName>
        <fullName evidence="10">Hexosyltransferase</fullName>
        <ecNumber evidence="10">2.4.1.-</ecNumber>
    </recommendedName>
</protein>
<comment type="caution">
    <text evidence="11">The sequence shown here is derived from an EMBL/GenBank/DDBJ whole genome shotgun (WGS) entry which is preliminary data.</text>
</comment>
<accession>A0A7D9LHM6</accession>
<evidence type="ECO:0000313" key="12">
    <source>
        <dbReference type="Proteomes" id="UP001152795"/>
    </source>
</evidence>
<keyword evidence="8 10" id="KW-0472">Membrane</keyword>
<dbReference type="GO" id="GO:0047238">
    <property type="term" value="F:glucuronosyl-N-acetylgalactosaminyl-proteoglycan 4-beta-N-acetylgalactosaminyltransferase activity"/>
    <property type="evidence" value="ECO:0007669"/>
    <property type="project" value="TreeGrafter"/>
</dbReference>
<keyword evidence="5 10" id="KW-0735">Signal-anchor</keyword>
<evidence type="ECO:0000256" key="9">
    <source>
        <dbReference type="ARBA" id="ARBA00023180"/>
    </source>
</evidence>
<evidence type="ECO:0000256" key="8">
    <source>
        <dbReference type="ARBA" id="ARBA00023136"/>
    </source>
</evidence>
<evidence type="ECO:0000256" key="5">
    <source>
        <dbReference type="ARBA" id="ARBA00022968"/>
    </source>
</evidence>
<dbReference type="FunFam" id="3.90.550.50:FF:000004">
    <property type="entry name" value="Hexosyltransferase"/>
    <property type="match status" value="1"/>
</dbReference>
<sequence>MVLKLLVAMRLWTFLVGATLSFTIGVWWCRYIVPRPGTLKSRICEELQNAAKPTKPKHLRDEIESRDLLFIGVMTSQKFLTTRAKGVHNTWGDKVPGRLVFFAGKGDTTPRVDFPVVYLTVPDNVHPPQRKSLAMLKYIHDNFIDKFQWFIRADDDVYIRTGRLAAYLRMIDSSEPLLLGQAGQGKKHEKGRLGLRDGDNFCIGGPSIIMSRGVLRMVTPHLEFCLDNTATSHEDTEVGRCLRNFAGVMCPWAYETRELFHHVYENQDKAYHDSLATPEVANAITLHPIKDPAYMRRLHVHYITMATQELDHKAWLLRHRLKNSRVATKLVRTTARVTNSSNVFQKRANFFGNIQSNSSLPWEHFNTRQVFSVTEKAPLRWIHDSLRDGLLKVVRDGKKVIQKENELKAYHAMRFGKDILGYSRYHPVFGQQSIIFLNSVNLIQHFAREKQRKSVTKKWLQFQQPYTPLHLRTIPNHHLETVHFVVPLAGRLENFRRFLSSFEQAFLRRDKKVKLLVVYFPKLKDSKKHQKLLSMYKKKYPHDVFHWLNVNSAIFQRGLALNMGSKYFGKQALLSFTDVDLVFNTEYLYRCRVNTIPKEQIYFPIMFSKFHPNITRTGKTKPRNVFTFEKDAGLWRVYSYGPVCVYSDDVSAVRGFNTTIRGWGLEDVEFFEKFVKGGRFRVFRAPDRGLMHVFHKHAPCSPRSTFRQQKMCRDATAAYLSSTSSALDHLLKKQILKYKDYF</sequence>
<keyword evidence="7 10" id="KW-0333">Golgi apparatus</keyword>
<dbReference type="InterPro" id="IPR051227">
    <property type="entry name" value="CS_glycosyltransferase"/>
</dbReference>
<dbReference type="PANTHER" id="PTHR12369">
    <property type="entry name" value="CHONDROITIN SYNTHASE"/>
    <property type="match status" value="1"/>
</dbReference>
<reference evidence="11" key="1">
    <citation type="submission" date="2020-04" db="EMBL/GenBank/DDBJ databases">
        <authorList>
            <person name="Alioto T."/>
            <person name="Alioto T."/>
            <person name="Gomez Garrido J."/>
        </authorList>
    </citation>
    <scope>NUCLEOTIDE SEQUENCE</scope>
    <source>
        <strain evidence="11">A484AB</strain>
    </source>
</reference>
<evidence type="ECO:0000256" key="1">
    <source>
        <dbReference type="ARBA" id="ARBA00004447"/>
    </source>
</evidence>
<evidence type="ECO:0000256" key="4">
    <source>
        <dbReference type="ARBA" id="ARBA00022692"/>
    </source>
</evidence>
<dbReference type="OrthoDB" id="431432at2759"/>
<dbReference type="Proteomes" id="UP001152795">
    <property type="component" value="Unassembled WGS sequence"/>
</dbReference>
<dbReference type="Gene3D" id="3.90.550.50">
    <property type="match status" value="1"/>
</dbReference>
<evidence type="ECO:0000256" key="6">
    <source>
        <dbReference type="ARBA" id="ARBA00022989"/>
    </source>
</evidence>
<dbReference type="Gene3D" id="3.90.550.10">
    <property type="entry name" value="Spore Coat Polysaccharide Biosynthesis Protein SpsA, Chain A"/>
    <property type="match status" value="1"/>
</dbReference>
<name>A0A7D9LHM6_PARCT</name>
<dbReference type="PANTHER" id="PTHR12369:SF11">
    <property type="entry name" value="HEXOSYLTRANSFERASE"/>
    <property type="match status" value="1"/>
</dbReference>
<evidence type="ECO:0000256" key="2">
    <source>
        <dbReference type="ARBA" id="ARBA00009239"/>
    </source>
</evidence>
<evidence type="ECO:0000256" key="7">
    <source>
        <dbReference type="ARBA" id="ARBA00023034"/>
    </source>
</evidence>
<dbReference type="EMBL" id="CACRXK020017018">
    <property type="protein sequence ID" value="CAB4030634.1"/>
    <property type="molecule type" value="Genomic_DNA"/>
</dbReference>
<organism evidence="11 12">
    <name type="scientific">Paramuricea clavata</name>
    <name type="common">Red gorgonian</name>
    <name type="synonym">Violescent sea-whip</name>
    <dbReference type="NCBI Taxonomy" id="317549"/>
    <lineage>
        <taxon>Eukaryota</taxon>
        <taxon>Metazoa</taxon>
        <taxon>Cnidaria</taxon>
        <taxon>Anthozoa</taxon>
        <taxon>Octocorallia</taxon>
        <taxon>Malacalcyonacea</taxon>
        <taxon>Plexauridae</taxon>
        <taxon>Paramuricea</taxon>
    </lineage>
</organism>
<keyword evidence="9" id="KW-0325">Glycoprotein</keyword>